<name>A0A1G4K2A7_9SACH</name>
<keyword evidence="3" id="KW-0687">Ribonucleoprotein</keyword>
<dbReference type="GO" id="GO:0005763">
    <property type="term" value="C:mitochondrial small ribosomal subunit"/>
    <property type="evidence" value="ECO:0007669"/>
    <property type="project" value="EnsemblFungi"/>
</dbReference>
<evidence type="ECO:0000256" key="3">
    <source>
        <dbReference type="ARBA" id="ARBA00023274"/>
    </source>
</evidence>
<evidence type="ECO:0000313" key="4">
    <source>
        <dbReference type="EMBL" id="SCU97638.1"/>
    </source>
</evidence>
<dbReference type="Proteomes" id="UP000190274">
    <property type="component" value="Chromosome H"/>
</dbReference>
<dbReference type="PANTHER" id="PTHR41237:SF1">
    <property type="entry name" value="SMALL RIBOSOMAL SUBUNIT PROTEIN BS21M"/>
    <property type="match status" value="1"/>
</dbReference>
<sequence length="161" mass="17875">MLAGRFGLITAQKRAFSSSFRLSNSASSPIFDPSQLNPLSNARKTSETSAKLQLNIPASGQRLTAASFVASPKEDALTSRLTGVRAGRTVDVYNGDTAGAFRQLNSVVFANRIAQDKRNQRFHVKRGKAKEMRASQKHRREFMKGFKRLIEVVKDAKRKGY</sequence>
<comment type="similarity">
    <text evidence="1">Belongs to the bacterial ribosomal protein bS21 family.</text>
</comment>
<dbReference type="AlphaFoldDB" id="A0A1G4K2A7"/>
<reference evidence="4 5" key="1">
    <citation type="submission" date="2016-03" db="EMBL/GenBank/DDBJ databases">
        <authorList>
            <person name="Devillers H."/>
        </authorList>
    </citation>
    <scope>NUCLEOTIDE SEQUENCE [LARGE SCALE GENOMIC DNA]</scope>
    <source>
        <strain evidence="4">CBS 10888</strain>
    </source>
</reference>
<dbReference type="OrthoDB" id="2501249at2759"/>
<evidence type="ECO:0000256" key="2">
    <source>
        <dbReference type="ARBA" id="ARBA00022980"/>
    </source>
</evidence>
<protein>
    <submittedName>
        <fullName evidence="4">LADA_0H07316g1_1</fullName>
    </submittedName>
</protein>
<keyword evidence="2" id="KW-0689">Ribosomal protein</keyword>
<dbReference type="Pfam" id="PF01165">
    <property type="entry name" value="Ribosomal_S21"/>
    <property type="match status" value="1"/>
</dbReference>
<dbReference type="STRING" id="1266660.A0A1G4K2A7"/>
<dbReference type="EMBL" id="LT598461">
    <property type="protein sequence ID" value="SCU97638.1"/>
    <property type="molecule type" value="Genomic_DNA"/>
</dbReference>
<accession>A0A1G4K2A7</accession>
<proteinExistence type="inferred from homology"/>
<dbReference type="GO" id="GO:0070124">
    <property type="term" value="P:mitochondrial translational initiation"/>
    <property type="evidence" value="ECO:0007669"/>
    <property type="project" value="EnsemblFungi"/>
</dbReference>
<dbReference type="PANTHER" id="PTHR41237">
    <property type="entry name" value="37S RIBOSOMAL PROTEIN MRP21, MITOCHONDRIAL"/>
    <property type="match status" value="1"/>
</dbReference>
<evidence type="ECO:0000313" key="5">
    <source>
        <dbReference type="Proteomes" id="UP000190274"/>
    </source>
</evidence>
<gene>
    <name evidence="4" type="ORF">LADA_0H07316G</name>
</gene>
<dbReference type="GO" id="GO:0003735">
    <property type="term" value="F:structural constituent of ribosome"/>
    <property type="evidence" value="ECO:0007669"/>
    <property type="project" value="EnsemblFungi"/>
</dbReference>
<dbReference type="InterPro" id="IPR001911">
    <property type="entry name" value="Ribosomal_bS21"/>
</dbReference>
<evidence type="ECO:0000256" key="1">
    <source>
        <dbReference type="ARBA" id="ARBA00006640"/>
    </source>
</evidence>
<keyword evidence="5" id="KW-1185">Reference proteome</keyword>
<dbReference type="InterPro" id="IPR052837">
    <property type="entry name" value="Mitoribosomal_bS21"/>
</dbReference>
<organism evidence="4 5">
    <name type="scientific">Lachancea dasiensis</name>
    <dbReference type="NCBI Taxonomy" id="1072105"/>
    <lineage>
        <taxon>Eukaryota</taxon>
        <taxon>Fungi</taxon>
        <taxon>Dikarya</taxon>
        <taxon>Ascomycota</taxon>
        <taxon>Saccharomycotina</taxon>
        <taxon>Saccharomycetes</taxon>
        <taxon>Saccharomycetales</taxon>
        <taxon>Saccharomycetaceae</taxon>
        <taxon>Lachancea</taxon>
    </lineage>
</organism>